<evidence type="ECO:0000313" key="11">
    <source>
        <dbReference type="Proteomes" id="UP001275084"/>
    </source>
</evidence>
<feature type="binding site" evidence="7">
    <location>
        <position position="30"/>
    </location>
    <ligand>
        <name>Ca(2+)</name>
        <dbReference type="ChEBI" id="CHEBI:29108"/>
    </ligand>
</feature>
<keyword evidence="6 9" id="KW-0472">Membrane</keyword>
<evidence type="ECO:0000256" key="6">
    <source>
        <dbReference type="ARBA" id="ARBA00023136"/>
    </source>
</evidence>
<evidence type="ECO:0000256" key="4">
    <source>
        <dbReference type="ARBA" id="ARBA00022801"/>
    </source>
</evidence>
<feature type="transmembrane region" description="Helical" evidence="9">
    <location>
        <begin position="128"/>
        <end position="146"/>
    </location>
</feature>
<keyword evidence="5 9" id="KW-1133">Transmembrane helix</keyword>
<keyword evidence="7" id="KW-0106">Calcium</keyword>
<reference evidence="10" key="2">
    <citation type="submission" date="2023-06" db="EMBL/GenBank/DDBJ databases">
        <authorList>
            <consortium name="Lawrence Berkeley National Laboratory"/>
            <person name="Haridas S."/>
            <person name="Hensen N."/>
            <person name="Bonometti L."/>
            <person name="Westerberg I."/>
            <person name="Brannstrom I.O."/>
            <person name="Guillou S."/>
            <person name="Cros-Aarteil S."/>
            <person name="Calhoun S."/>
            <person name="Kuo A."/>
            <person name="Mondo S."/>
            <person name="Pangilinan J."/>
            <person name="Riley R."/>
            <person name="Labutti K."/>
            <person name="Andreopoulos B."/>
            <person name="Lipzen A."/>
            <person name="Chen C."/>
            <person name="Yanf M."/>
            <person name="Daum C."/>
            <person name="Ng V."/>
            <person name="Clum A."/>
            <person name="Steindorff A."/>
            <person name="Ohm R."/>
            <person name="Martin F."/>
            <person name="Silar P."/>
            <person name="Natvig D."/>
            <person name="Lalanne C."/>
            <person name="Gautier V."/>
            <person name="Ament-Velasquez S.L."/>
            <person name="Kruys A."/>
            <person name="Hutchinson M.I."/>
            <person name="Powell A.J."/>
            <person name="Barry K."/>
            <person name="Miller A.N."/>
            <person name="Grigoriev I.V."/>
            <person name="Debuchy R."/>
            <person name="Gladieux P."/>
            <person name="Thoren M.H."/>
            <person name="Johannesson H."/>
        </authorList>
    </citation>
    <scope>NUCLEOTIDE SEQUENCE</scope>
    <source>
        <strain evidence="10">CBS 955.72</strain>
    </source>
</reference>
<feature type="transmembrane region" description="Helical" evidence="9">
    <location>
        <begin position="72"/>
        <end position="91"/>
    </location>
</feature>
<organism evidence="10 11">
    <name type="scientific">Lasiosphaeria hispida</name>
    <dbReference type="NCBI Taxonomy" id="260671"/>
    <lineage>
        <taxon>Eukaryota</taxon>
        <taxon>Fungi</taxon>
        <taxon>Dikarya</taxon>
        <taxon>Ascomycota</taxon>
        <taxon>Pezizomycotina</taxon>
        <taxon>Sordariomycetes</taxon>
        <taxon>Sordariomycetidae</taxon>
        <taxon>Sordariales</taxon>
        <taxon>Lasiosphaeriaceae</taxon>
        <taxon>Lasiosphaeria</taxon>
    </lineage>
</organism>
<keyword evidence="11" id="KW-1185">Reference proteome</keyword>
<feature type="binding site" evidence="8">
    <location>
        <position position="237"/>
    </location>
    <ligand>
        <name>Zn(2+)</name>
        <dbReference type="ChEBI" id="CHEBI:29105"/>
        <note>catalytic</note>
    </ligand>
</feature>
<feature type="transmembrane region" description="Helical" evidence="9">
    <location>
        <begin position="152"/>
        <end position="175"/>
    </location>
</feature>
<comment type="caution">
    <text evidence="10">The sequence shown here is derived from an EMBL/GenBank/DDBJ whole genome shotgun (WGS) entry which is preliminary data.</text>
</comment>
<evidence type="ECO:0000256" key="3">
    <source>
        <dbReference type="ARBA" id="ARBA00022692"/>
    </source>
</evidence>
<evidence type="ECO:0000256" key="1">
    <source>
        <dbReference type="ARBA" id="ARBA00004141"/>
    </source>
</evidence>
<dbReference type="Pfam" id="PF05875">
    <property type="entry name" value="Ceramidase"/>
    <property type="match status" value="1"/>
</dbReference>
<comment type="subcellular location">
    <subcellularLocation>
        <location evidence="1">Membrane</location>
        <topology evidence="1">Multi-pass membrane protein</topology>
    </subcellularLocation>
</comment>
<keyword evidence="3 9" id="KW-0812">Transmembrane</keyword>
<feature type="binding site" evidence="8">
    <location>
        <position position="233"/>
    </location>
    <ligand>
        <name>Zn(2+)</name>
        <dbReference type="ChEBI" id="CHEBI:29105"/>
        <note>catalytic</note>
    </ligand>
</feature>
<accession>A0AAJ0HAG9</accession>
<evidence type="ECO:0000256" key="5">
    <source>
        <dbReference type="ARBA" id="ARBA00022989"/>
    </source>
</evidence>
<reference evidence="10" key="1">
    <citation type="journal article" date="2023" name="Mol. Phylogenet. Evol.">
        <title>Genome-scale phylogeny and comparative genomics of the fungal order Sordariales.</title>
        <authorList>
            <person name="Hensen N."/>
            <person name="Bonometti L."/>
            <person name="Westerberg I."/>
            <person name="Brannstrom I.O."/>
            <person name="Guillou S."/>
            <person name="Cros-Aarteil S."/>
            <person name="Calhoun S."/>
            <person name="Haridas S."/>
            <person name="Kuo A."/>
            <person name="Mondo S."/>
            <person name="Pangilinan J."/>
            <person name="Riley R."/>
            <person name="LaButti K."/>
            <person name="Andreopoulos B."/>
            <person name="Lipzen A."/>
            <person name="Chen C."/>
            <person name="Yan M."/>
            <person name="Daum C."/>
            <person name="Ng V."/>
            <person name="Clum A."/>
            <person name="Steindorff A."/>
            <person name="Ohm R.A."/>
            <person name="Martin F."/>
            <person name="Silar P."/>
            <person name="Natvig D.O."/>
            <person name="Lalanne C."/>
            <person name="Gautier V."/>
            <person name="Ament-Velasquez S.L."/>
            <person name="Kruys A."/>
            <person name="Hutchinson M.I."/>
            <person name="Powell A.J."/>
            <person name="Barry K."/>
            <person name="Miller A.N."/>
            <person name="Grigoriev I.V."/>
            <person name="Debuchy R."/>
            <person name="Gladieux P."/>
            <person name="Hiltunen Thoren M."/>
            <person name="Johannesson H."/>
        </authorList>
    </citation>
    <scope>NUCLEOTIDE SEQUENCE</scope>
    <source>
        <strain evidence="10">CBS 955.72</strain>
    </source>
</reference>
<dbReference type="GO" id="GO:0016811">
    <property type="term" value="F:hydrolase activity, acting on carbon-nitrogen (but not peptide) bonds, in linear amides"/>
    <property type="evidence" value="ECO:0007669"/>
    <property type="project" value="InterPro"/>
</dbReference>
<dbReference type="GO" id="GO:0046514">
    <property type="term" value="P:ceramide catabolic process"/>
    <property type="evidence" value="ECO:0007669"/>
    <property type="project" value="TreeGrafter"/>
</dbReference>
<feature type="non-terminal residue" evidence="10">
    <location>
        <position position="257"/>
    </location>
</feature>
<gene>
    <name evidence="10" type="ORF">B0T25DRAFT_427485</name>
</gene>
<sequence>MGHYNRHYAGDRHALHGAWSPPNSAANFCEEDYDISYYVAEFINSLTNLAYVFLALRFMYGPGSRGLFAPKYDFMSISLLVLGICSFLFHASMRQALQFADELAMLGLVWSFLHGTLAVGNSPTKTRFINTGLAIFFPLFAAFYVWNGQIIYHAMVFLALCILTVLRCFYLFWFLKPGFPEAKRVEWRAQGWKALFSALLGYLLWHIDLEYCAQLRELRGQIGLPWAWLLEFHGWWHILTAIGASMLMDIIRELQAE</sequence>
<feature type="transmembrane region" description="Helical" evidence="9">
    <location>
        <begin position="42"/>
        <end position="60"/>
    </location>
</feature>
<dbReference type="PANTHER" id="PTHR46187">
    <property type="entry name" value="ALKALINE CERAMIDASE 3"/>
    <property type="match status" value="1"/>
</dbReference>
<protein>
    <submittedName>
        <fullName evidence="10">Ceramidase</fullName>
    </submittedName>
</protein>
<evidence type="ECO:0000313" key="10">
    <source>
        <dbReference type="EMBL" id="KAK3346011.1"/>
    </source>
</evidence>
<proteinExistence type="inferred from homology"/>
<evidence type="ECO:0000256" key="2">
    <source>
        <dbReference type="ARBA" id="ARBA00009780"/>
    </source>
</evidence>
<evidence type="ECO:0000256" key="8">
    <source>
        <dbReference type="PIRSR" id="PIRSR608901-2"/>
    </source>
</evidence>
<name>A0AAJ0HAG9_9PEZI</name>
<comment type="similarity">
    <text evidence="2">Belongs to the alkaline ceramidase family.</text>
</comment>
<evidence type="ECO:0000256" key="7">
    <source>
        <dbReference type="PIRSR" id="PIRSR608901-1"/>
    </source>
</evidence>
<dbReference type="EMBL" id="JAUIQD010000006">
    <property type="protein sequence ID" value="KAK3346011.1"/>
    <property type="molecule type" value="Genomic_DNA"/>
</dbReference>
<keyword evidence="7" id="KW-0479">Metal-binding</keyword>
<comment type="cofactor">
    <cofactor evidence="8">
        <name>Zn(2+)</name>
        <dbReference type="ChEBI" id="CHEBI:29105"/>
    </cofactor>
</comment>
<keyword evidence="8" id="KW-0862">Zinc</keyword>
<evidence type="ECO:0000256" key="9">
    <source>
        <dbReference type="SAM" id="Phobius"/>
    </source>
</evidence>
<dbReference type="GO" id="GO:0046513">
    <property type="term" value="P:ceramide biosynthetic process"/>
    <property type="evidence" value="ECO:0007669"/>
    <property type="project" value="TreeGrafter"/>
</dbReference>
<dbReference type="GO" id="GO:0005789">
    <property type="term" value="C:endoplasmic reticulum membrane"/>
    <property type="evidence" value="ECO:0007669"/>
    <property type="project" value="TreeGrafter"/>
</dbReference>
<dbReference type="GO" id="GO:0046872">
    <property type="term" value="F:metal ion binding"/>
    <property type="evidence" value="ECO:0007669"/>
    <property type="project" value="UniProtKB-KW"/>
</dbReference>
<feature type="binding site" evidence="7">
    <location>
        <position position="41"/>
    </location>
    <ligand>
        <name>Ca(2+)</name>
        <dbReference type="ChEBI" id="CHEBI:29108"/>
    </ligand>
</feature>
<dbReference type="PANTHER" id="PTHR46187:SF1">
    <property type="entry name" value="ALKALINE PHYTOCERAMIDASE"/>
    <property type="match status" value="1"/>
</dbReference>
<dbReference type="InterPro" id="IPR008901">
    <property type="entry name" value="ACER"/>
</dbReference>
<dbReference type="Proteomes" id="UP001275084">
    <property type="component" value="Unassembled WGS sequence"/>
</dbReference>
<dbReference type="AlphaFoldDB" id="A0AAJ0HAG9"/>
<keyword evidence="4" id="KW-0378">Hydrolase</keyword>
<feature type="binding site" evidence="8">
    <location>
        <position position="90"/>
    </location>
    <ligand>
        <name>Zn(2+)</name>
        <dbReference type="ChEBI" id="CHEBI:29105"/>
        <note>catalytic</note>
    </ligand>
</feature>